<evidence type="ECO:0000313" key="2">
    <source>
        <dbReference type="Proteomes" id="UP001158576"/>
    </source>
</evidence>
<organism evidence="1 2">
    <name type="scientific">Oikopleura dioica</name>
    <name type="common">Tunicate</name>
    <dbReference type="NCBI Taxonomy" id="34765"/>
    <lineage>
        <taxon>Eukaryota</taxon>
        <taxon>Metazoa</taxon>
        <taxon>Chordata</taxon>
        <taxon>Tunicata</taxon>
        <taxon>Appendicularia</taxon>
        <taxon>Copelata</taxon>
        <taxon>Oikopleuridae</taxon>
        <taxon>Oikopleura</taxon>
    </lineage>
</organism>
<protein>
    <submittedName>
        <fullName evidence="1">Oidioi.mRNA.OKI2018_I69.XSR.g16262.t1.cds</fullName>
    </submittedName>
</protein>
<dbReference type="Proteomes" id="UP001158576">
    <property type="component" value="Chromosome XSR"/>
</dbReference>
<dbReference type="InterPro" id="IPR043502">
    <property type="entry name" value="DNA/RNA_pol_sf"/>
</dbReference>
<dbReference type="PANTHER" id="PTHR33206:SF1">
    <property type="entry name" value="DNA-DIRECTED DNA POLYMERASE"/>
    <property type="match status" value="1"/>
</dbReference>
<accession>A0ABN7SHD3</accession>
<reference evidence="1 2" key="1">
    <citation type="submission" date="2021-04" db="EMBL/GenBank/DDBJ databases">
        <authorList>
            <person name="Bliznina A."/>
        </authorList>
    </citation>
    <scope>NUCLEOTIDE SEQUENCE [LARGE SCALE GENOMIC DNA]</scope>
</reference>
<keyword evidence="2" id="KW-1185">Reference proteome</keyword>
<name>A0ABN7SHD3_OIKDI</name>
<proteinExistence type="predicted"/>
<dbReference type="EMBL" id="OU015569">
    <property type="protein sequence ID" value="CAG5099112.1"/>
    <property type="molecule type" value="Genomic_DNA"/>
</dbReference>
<dbReference type="SUPFAM" id="SSF56672">
    <property type="entry name" value="DNA/RNA polymerases"/>
    <property type="match status" value="1"/>
</dbReference>
<gene>
    <name evidence="1" type="ORF">OKIOD_LOCUS7820</name>
</gene>
<dbReference type="PANTHER" id="PTHR33206">
    <property type="entry name" value="PROTEIN CBG10425"/>
    <property type="match status" value="1"/>
</dbReference>
<evidence type="ECO:0000313" key="1">
    <source>
        <dbReference type="EMBL" id="CAG5099112.1"/>
    </source>
</evidence>
<sequence>MERQIEETNKSTTVHSELRLLSIGIGSNFGYQRFLIRRNDENDGAKELVQRFVDEIESLAVAEENYLPSELRDSIQNLQNIDMNSVHAEQKMKIRYLRRELTNYAKMDIFGFNSAKFDLKVLSPYLIPILMKKHGSKFTSIKKGSHYFSMSTPKYQFKDAKLFSTPTDLAGYLKQGGVDEGKAIWPYEKYHSVFDIMNDKNFPPREDFFSSLKNKAISEEDYEIFKDEFNKNQRRDPHYSMAHWLQHYNLADVTPFAKAIDNQFKLFFETFKIDPSFCMSLPKFAMACVFEGYSKDSPLTFSFHRTCHKEHKLLRDNIIGGLVNVYSRYTELRPEVDAPRNAKFAPNGDPFTKIVFFDFNALYLYAQKMLLPSTPGIRWQKIDNTVFRKSIMTSDNSLAALQWLTYIDEFSPLLVQTNGERVRLEHQYFRGEHQVLNYKIDGYACVDGQHHYFEFLGCYFHQYCVDCNPGQIDHGFEKKRRILSRKGTVHIMRECEWVHRRNKYYVDRVSKYWGHIFKLKESEKSILEGIKNDEIYGFIEADVSCPKEVFDQISYINFPPVIQRMKITDEHLSSYMKAQFEKTGSKCDQETVVQTYNATKSLSDYANNITNGRVNALDANNSALALAFKTIGNCGGFGKAIEQVDRPNTKFNDDKQLKKSIVKPTYKSSEALCQENGEYEISEVIFDKLRIKDDKPTVLGVAILQNSKLHFLSFVYNFLHKYLRPGSYKLNYCDTDSLAISFTRSGTDGQTTRSQMEAALLPCVREELMEEFLQVWHKWIVLEDTTLNHKTPGLLKAEWQTNNGALVCLGNKMYFGFDEEKKESKRSTKGVPHNHELKLQEFLDCLKGTIATNNTCQVRMLRSTNDNIVKRISIEKKVLSNIFVKLRVMSDGVTCKPLTLDERADLEALRKEYGGTYLPLAEEELDFFRQTERVGQLHNRLIIPPPKPGRIVETAHLRLLLNKNFDLNSLIEDIFDVISPVFRIKIDFGFLMENILTEDPDSRYRFHWPQISTGLPIEPHLIKDKFSKKAFLENIPSWSEIPQMVEIEHENQSSFRKSGFNLTKLLTCSVYVTKMK</sequence>